<comment type="caution">
    <text evidence="2">The sequence shown here is derived from an EMBL/GenBank/DDBJ whole genome shotgun (WGS) entry which is preliminary data.</text>
</comment>
<dbReference type="EMBL" id="VUNI01000023">
    <property type="protein sequence ID" value="MST75654.1"/>
    <property type="molecule type" value="Genomic_DNA"/>
</dbReference>
<keyword evidence="1" id="KW-1133">Transmembrane helix</keyword>
<dbReference type="RefSeq" id="WP_154430621.1">
    <property type="nucleotide sequence ID" value="NZ_VUNI01000023.1"/>
</dbReference>
<evidence type="ECO:0000313" key="2">
    <source>
        <dbReference type="EMBL" id="MST75654.1"/>
    </source>
</evidence>
<sequence>MIEEAEKITELYLQQQKFHERVLKMIGVGVTLVLGVTVTVLGGKAIGSEDDLPQLADDNLNVT</sequence>
<feature type="transmembrane region" description="Helical" evidence="1">
    <location>
        <begin position="22"/>
        <end position="43"/>
    </location>
</feature>
<evidence type="ECO:0000313" key="3">
    <source>
        <dbReference type="Proteomes" id="UP000474024"/>
    </source>
</evidence>
<protein>
    <submittedName>
        <fullName evidence="2">Uncharacterized protein</fullName>
    </submittedName>
</protein>
<accession>A0A6L5YTB3</accession>
<dbReference type="Proteomes" id="UP000474024">
    <property type="component" value="Unassembled WGS sequence"/>
</dbReference>
<evidence type="ECO:0000256" key="1">
    <source>
        <dbReference type="SAM" id="Phobius"/>
    </source>
</evidence>
<dbReference type="AlphaFoldDB" id="A0A6L5YTB3"/>
<reference evidence="2 3" key="1">
    <citation type="submission" date="2019-08" db="EMBL/GenBank/DDBJ databases">
        <title>In-depth cultivation of the pig gut microbiome towards novel bacterial diversity and tailored functional studies.</title>
        <authorList>
            <person name="Wylensek D."/>
            <person name="Hitch T.C.A."/>
            <person name="Clavel T."/>
        </authorList>
    </citation>
    <scope>NUCLEOTIDE SEQUENCE [LARGE SCALE GENOMIC DNA]</scope>
    <source>
        <strain evidence="2 3">MUC/MUC-530-WT-4D</strain>
    </source>
</reference>
<organism evidence="2 3">
    <name type="scientific">Roseburia porci</name>
    <dbReference type="NCBI Taxonomy" id="2605790"/>
    <lineage>
        <taxon>Bacteria</taxon>
        <taxon>Bacillati</taxon>
        <taxon>Bacillota</taxon>
        <taxon>Clostridia</taxon>
        <taxon>Lachnospirales</taxon>
        <taxon>Lachnospiraceae</taxon>
        <taxon>Roseburia</taxon>
    </lineage>
</organism>
<keyword evidence="1" id="KW-0812">Transmembrane</keyword>
<name>A0A6L5YTB3_9FIRM</name>
<keyword evidence="1" id="KW-0472">Membrane</keyword>
<gene>
    <name evidence="2" type="ORF">FYJ75_11640</name>
</gene>
<proteinExistence type="predicted"/>
<keyword evidence="3" id="KW-1185">Reference proteome</keyword>